<feature type="compositionally biased region" description="Polar residues" evidence="1">
    <location>
        <begin position="45"/>
        <end position="73"/>
    </location>
</feature>
<name>A0A8K0J7F7_9HYPO</name>
<keyword evidence="3" id="KW-1185">Reference proteome</keyword>
<gene>
    <name evidence="2" type="ORF">E4U42_002988</name>
</gene>
<proteinExistence type="predicted"/>
<dbReference type="AlphaFoldDB" id="A0A8K0J7F7"/>
<dbReference type="EMBL" id="SRPY01000239">
    <property type="protein sequence ID" value="KAG5926734.1"/>
    <property type="molecule type" value="Genomic_DNA"/>
</dbReference>
<feature type="compositionally biased region" description="Polar residues" evidence="1">
    <location>
        <begin position="165"/>
        <end position="176"/>
    </location>
</feature>
<reference evidence="2" key="1">
    <citation type="journal article" date="2020" name="bioRxiv">
        <title>Whole genome comparisons of ergot fungi reveals the divergence and evolution of species within the genus Claviceps are the result of varying mechanisms driving genome evolution and host range expansion.</title>
        <authorList>
            <person name="Wyka S.A."/>
            <person name="Mondo S.J."/>
            <person name="Liu M."/>
            <person name="Dettman J."/>
            <person name="Nalam V."/>
            <person name="Broders K.D."/>
        </authorList>
    </citation>
    <scope>NUCLEOTIDE SEQUENCE</scope>
    <source>
        <strain evidence="2">CCC 489</strain>
    </source>
</reference>
<protein>
    <submittedName>
        <fullName evidence="2">Uncharacterized protein</fullName>
    </submittedName>
</protein>
<feature type="region of interest" description="Disordered" evidence="1">
    <location>
        <begin position="116"/>
        <end position="194"/>
    </location>
</feature>
<sequence>MTPPTGITDVDVEILVHVAAPSRIADDATYRQLARAYLAFRPTAQEHTPSDNGPFISESQELSFQSALDNRSSPRIAPPSPWEAPPSEIGDSYPLPTGMLRATPTGVLQRYLERDDDAGSSDGIDVPSSIPLPVIPVTPAPPPASGLPRKRPAPEHDADADADTTHISISSASTDPDTAYPTASLSILPPSPPPSVSPLVPSSLISPKLDKLARDLSSRYNPLPHRSLRPLERGHWLVDCRAWSPSARLDAWLFLSNYLSSGLAGWAVWCSRDESRHRITLFCWAHVAKHMYLLLYLASGRELKSTGAQWHDASGEPVIEVPGVGSRDR</sequence>
<organism evidence="2 3">
    <name type="scientific">Claviceps africana</name>
    <dbReference type="NCBI Taxonomy" id="83212"/>
    <lineage>
        <taxon>Eukaryota</taxon>
        <taxon>Fungi</taxon>
        <taxon>Dikarya</taxon>
        <taxon>Ascomycota</taxon>
        <taxon>Pezizomycotina</taxon>
        <taxon>Sordariomycetes</taxon>
        <taxon>Hypocreomycetidae</taxon>
        <taxon>Hypocreales</taxon>
        <taxon>Clavicipitaceae</taxon>
        <taxon>Claviceps</taxon>
    </lineage>
</organism>
<evidence type="ECO:0000313" key="2">
    <source>
        <dbReference type="EMBL" id="KAG5926734.1"/>
    </source>
</evidence>
<dbReference type="Proteomes" id="UP000811619">
    <property type="component" value="Unassembled WGS sequence"/>
</dbReference>
<dbReference type="OrthoDB" id="5395975at2759"/>
<comment type="caution">
    <text evidence="2">The sequence shown here is derived from an EMBL/GenBank/DDBJ whole genome shotgun (WGS) entry which is preliminary data.</text>
</comment>
<evidence type="ECO:0000313" key="3">
    <source>
        <dbReference type="Proteomes" id="UP000811619"/>
    </source>
</evidence>
<evidence type="ECO:0000256" key="1">
    <source>
        <dbReference type="SAM" id="MobiDB-lite"/>
    </source>
</evidence>
<accession>A0A8K0J7F7</accession>
<feature type="region of interest" description="Disordered" evidence="1">
    <location>
        <begin position="44"/>
        <end position="94"/>
    </location>
</feature>
<feature type="compositionally biased region" description="Pro residues" evidence="1">
    <location>
        <begin position="133"/>
        <end position="145"/>
    </location>
</feature>